<accession>A0A2P6S8N7</accession>
<dbReference type="EMBL" id="PDCK01000039">
    <property type="protein sequence ID" value="PRQ55060.1"/>
    <property type="molecule type" value="Genomic_DNA"/>
</dbReference>
<organism evidence="2 3">
    <name type="scientific">Rosa chinensis</name>
    <name type="common">China rose</name>
    <dbReference type="NCBI Taxonomy" id="74649"/>
    <lineage>
        <taxon>Eukaryota</taxon>
        <taxon>Viridiplantae</taxon>
        <taxon>Streptophyta</taxon>
        <taxon>Embryophyta</taxon>
        <taxon>Tracheophyta</taxon>
        <taxon>Spermatophyta</taxon>
        <taxon>Magnoliopsida</taxon>
        <taxon>eudicotyledons</taxon>
        <taxon>Gunneridae</taxon>
        <taxon>Pentapetalae</taxon>
        <taxon>rosids</taxon>
        <taxon>fabids</taxon>
        <taxon>Rosales</taxon>
        <taxon>Rosaceae</taxon>
        <taxon>Rosoideae</taxon>
        <taxon>Rosoideae incertae sedis</taxon>
        <taxon>Rosa</taxon>
    </lineage>
</organism>
<comment type="caution">
    <text evidence="2">The sequence shown here is derived from an EMBL/GenBank/DDBJ whole genome shotgun (WGS) entry which is preliminary data.</text>
</comment>
<dbReference type="PANTHER" id="PTHR36766:SF40">
    <property type="entry name" value="DISEASE RESISTANCE PROTEIN RGA3"/>
    <property type="match status" value="1"/>
</dbReference>
<dbReference type="GO" id="GO:0006952">
    <property type="term" value="P:defense response"/>
    <property type="evidence" value="ECO:0007669"/>
    <property type="project" value="UniProtKB-KW"/>
</dbReference>
<keyword evidence="3" id="KW-1185">Reference proteome</keyword>
<dbReference type="PANTHER" id="PTHR36766">
    <property type="entry name" value="PLANT BROAD-SPECTRUM MILDEW RESISTANCE PROTEIN RPW8"/>
    <property type="match status" value="1"/>
</dbReference>
<gene>
    <name evidence="2" type="ORF">RchiOBHm_Chr1g0320451</name>
</gene>
<dbReference type="Gene3D" id="3.80.10.10">
    <property type="entry name" value="Ribonuclease Inhibitor"/>
    <property type="match status" value="1"/>
</dbReference>
<reference evidence="2 3" key="1">
    <citation type="journal article" date="2018" name="Nat. Genet.">
        <title>The Rosa genome provides new insights in the design of modern roses.</title>
        <authorList>
            <person name="Bendahmane M."/>
        </authorList>
    </citation>
    <scope>NUCLEOTIDE SEQUENCE [LARGE SCALE GENOMIC DNA]</scope>
    <source>
        <strain evidence="3">cv. Old Blush</strain>
    </source>
</reference>
<keyword evidence="1" id="KW-0611">Plant defense</keyword>
<protein>
    <submittedName>
        <fullName evidence="2">Putative leucine-rich repeat domain, L domain-containing protein</fullName>
    </submittedName>
</protein>
<evidence type="ECO:0000313" key="3">
    <source>
        <dbReference type="Proteomes" id="UP000238479"/>
    </source>
</evidence>
<dbReference type="Gramene" id="PRQ55060">
    <property type="protein sequence ID" value="PRQ55060"/>
    <property type="gene ID" value="RchiOBHm_Chr1g0320451"/>
</dbReference>
<proteinExistence type="predicted"/>
<dbReference type="Proteomes" id="UP000238479">
    <property type="component" value="Chromosome 1"/>
</dbReference>
<dbReference type="AlphaFoldDB" id="A0A2P6S8N7"/>
<evidence type="ECO:0000313" key="2">
    <source>
        <dbReference type="EMBL" id="PRQ55060.1"/>
    </source>
</evidence>
<dbReference type="OMA" id="DIRDCAS"/>
<sequence>MELSSISEFGFETEEFLKRFTQLKNLKTTGCEELTSLWKSRNRWLQHHIGNSQSHFVQELVSLQQLHIIGCSTLISFPEVDLPPFLKHLKIESCSSLVYFTRSHMPLTLRRIEIGDCLELKSLVEGEASSSSSSSCLMNEEASSLEYLKIWKCPSLTSLLDRSQLPRALEQLFLWDCEQLESITDKFQDKTCLECVDIRRCPNLKSLPERMCYLTNLQKLYIFQCGSLVSFPRGQIQPPT</sequence>
<evidence type="ECO:0000256" key="1">
    <source>
        <dbReference type="ARBA" id="ARBA00022821"/>
    </source>
</evidence>
<name>A0A2P6S8N7_ROSCH</name>
<dbReference type="SUPFAM" id="SSF52058">
    <property type="entry name" value="L domain-like"/>
    <property type="match status" value="1"/>
</dbReference>
<dbReference type="InterPro" id="IPR032675">
    <property type="entry name" value="LRR_dom_sf"/>
</dbReference>